<gene>
    <name evidence="2" type="ORF">Tci_044382</name>
</gene>
<accession>A0A6L2MIU9</accession>
<protein>
    <submittedName>
        <fullName evidence="2">Uncharacterized protein</fullName>
    </submittedName>
</protein>
<reference evidence="2" key="1">
    <citation type="journal article" date="2019" name="Sci. Rep.">
        <title>Draft genome of Tanacetum cinerariifolium, the natural source of mosquito coil.</title>
        <authorList>
            <person name="Yamashiro T."/>
            <person name="Shiraishi A."/>
            <person name="Satake H."/>
            <person name="Nakayama K."/>
        </authorList>
    </citation>
    <scope>NUCLEOTIDE SEQUENCE</scope>
</reference>
<evidence type="ECO:0000256" key="1">
    <source>
        <dbReference type="SAM" id="MobiDB-lite"/>
    </source>
</evidence>
<name>A0A6L2MIU9_TANCI</name>
<sequence>MAGDDPKIDEPKEDKKSNVDVSETYNNAKSKNAKYIGEGFYNCTKRIEFYGINEFESSGGIGYDTKSLLEQCRETIVDNNYDPYDDDMYDGHDISENLQAICDDWDIKVHGRKKK</sequence>
<proteinExistence type="predicted"/>
<organism evidence="2">
    <name type="scientific">Tanacetum cinerariifolium</name>
    <name type="common">Dalmatian daisy</name>
    <name type="synonym">Chrysanthemum cinerariifolium</name>
    <dbReference type="NCBI Taxonomy" id="118510"/>
    <lineage>
        <taxon>Eukaryota</taxon>
        <taxon>Viridiplantae</taxon>
        <taxon>Streptophyta</taxon>
        <taxon>Embryophyta</taxon>
        <taxon>Tracheophyta</taxon>
        <taxon>Spermatophyta</taxon>
        <taxon>Magnoliopsida</taxon>
        <taxon>eudicotyledons</taxon>
        <taxon>Gunneridae</taxon>
        <taxon>Pentapetalae</taxon>
        <taxon>asterids</taxon>
        <taxon>campanulids</taxon>
        <taxon>Asterales</taxon>
        <taxon>Asteraceae</taxon>
        <taxon>Asteroideae</taxon>
        <taxon>Anthemideae</taxon>
        <taxon>Anthemidinae</taxon>
        <taxon>Tanacetum</taxon>
    </lineage>
</organism>
<comment type="caution">
    <text evidence="2">The sequence shown here is derived from an EMBL/GenBank/DDBJ whole genome shotgun (WGS) entry which is preliminary data.</text>
</comment>
<feature type="region of interest" description="Disordered" evidence="1">
    <location>
        <begin position="1"/>
        <end position="21"/>
    </location>
</feature>
<evidence type="ECO:0000313" key="2">
    <source>
        <dbReference type="EMBL" id="GEU72404.1"/>
    </source>
</evidence>
<dbReference type="AlphaFoldDB" id="A0A6L2MIU9"/>
<dbReference type="EMBL" id="BKCJ010006487">
    <property type="protein sequence ID" value="GEU72404.1"/>
    <property type="molecule type" value="Genomic_DNA"/>
</dbReference>
<feature type="compositionally biased region" description="Basic and acidic residues" evidence="1">
    <location>
        <begin position="1"/>
        <end position="18"/>
    </location>
</feature>